<dbReference type="SUPFAM" id="SSF53756">
    <property type="entry name" value="UDP-Glycosyltransferase/glycogen phosphorylase"/>
    <property type="match status" value="1"/>
</dbReference>
<comment type="caution">
    <text evidence="3">The sequence shown here is derived from an EMBL/GenBank/DDBJ whole genome shotgun (WGS) entry which is preliminary data.</text>
</comment>
<dbReference type="InterPro" id="IPR001296">
    <property type="entry name" value="Glyco_trans_1"/>
</dbReference>
<name>A0A162MCB4_9BACL</name>
<protein>
    <recommendedName>
        <fullName evidence="5">Glycosyl transferase family 1 domain-containing protein</fullName>
    </recommendedName>
</protein>
<dbReference type="Proteomes" id="UP000077355">
    <property type="component" value="Unassembled WGS sequence"/>
</dbReference>
<sequence>MKIVMIGPMPPPIGGISIHIKRVVQRLKEKGIACDVYNESHVLISQEGVYPIGSYKNFALKIPFMKGDLFHFHSISRTVRILLGFYKICGKKIILTVHGESLMDQIRSSNPIIRMMLLTSLRSIDHIVCVNEDNTNKLLALGFAHHKVTTIPSYIQPMESGDDDVTIANEVFDFIADSNFVITANGYIRFYQGQDLYGVDLLIDLLKELRIRKRGVRILFALLGVSSQNVEEQQYYEVLKIRIREYGLEDDFLFYEVENTELYPLVNKSHLFIRPTVTDGYGVSIAEALHSAIPSIASDVCMRPEGTNLFQSRNVEDLLLKVEEIMEHYSEHKQRVMSLSMRDYTTDLLDMYQQITGQLDLESKVIIDECN</sequence>
<keyword evidence="4" id="KW-1185">Reference proteome</keyword>
<accession>A0A162MCB4</accession>
<feature type="domain" description="Glycosyltransferase subfamily 4-like N-terminal" evidence="2">
    <location>
        <begin position="13"/>
        <end position="153"/>
    </location>
</feature>
<dbReference type="EMBL" id="LVJI01000012">
    <property type="protein sequence ID" value="OAB47075.1"/>
    <property type="molecule type" value="Genomic_DNA"/>
</dbReference>
<dbReference type="AlphaFoldDB" id="A0A162MCB4"/>
<dbReference type="Pfam" id="PF00534">
    <property type="entry name" value="Glycos_transf_1"/>
    <property type="match status" value="1"/>
</dbReference>
<dbReference type="InterPro" id="IPR028098">
    <property type="entry name" value="Glyco_trans_4-like_N"/>
</dbReference>
<dbReference type="Pfam" id="PF13439">
    <property type="entry name" value="Glyco_transf_4"/>
    <property type="match status" value="1"/>
</dbReference>
<dbReference type="GO" id="GO:0016757">
    <property type="term" value="F:glycosyltransferase activity"/>
    <property type="evidence" value="ECO:0007669"/>
    <property type="project" value="InterPro"/>
</dbReference>
<evidence type="ECO:0000259" key="2">
    <source>
        <dbReference type="Pfam" id="PF13439"/>
    </source>
</evidence>
<dbReference type="Gene3D" id="3.40.50.2000">
    <property type="entry name" value="Glycogen Phosphorylase B"/>
    <property type="match status" value="2"/>
</dbReference>
<dbReference type="PANTHER" id="PTHR12526:SF637">
    <property type="entry name" value="GLYCOSYLTRANSFERASE EPSF-RELATED"/>
    <property type="match status" value="1"/>
</dbReference>
<evidence type="ECO:0000259" key="1">
    <source>
        <dbReference type="Pfam" id="PF00534"/>
    </source>
</evidence>
<organism evidence="3 4">
    <name type="scientific">Paenibacillus antarcticus</name>
    <dbReference type="NCBI Taxonomy" id="253703"/>
    <lineage>
        <taxon>Bacteria</taxon>
        <taxon>Bacillati</taxon>
        <taxon>Bacillota</taxon>
        <taxon>Bacilli</taxon>
        <taxon>Bacillales</taxon>
        <taxon>Paenibacillaceae</taxon>
        <taxon>Paenibacillus</taxon>
    </lineage>
</organism>
<evidence type="ECO:0000313" key="3">
    <source>
        <dbReference type="EMBL" id="OAB47075.1"/>
    </source>
</evidence>
<dbReference type="OrthoDB" id="179766at2"/>
<evidence type="ECO:0008006" key="5">
    <source>
        <dbReference type="Google" id="ProtNLM"/>
    </source>
</evidence>
<dbReference type="RefSeq" id="WP_068648477.1">
    <property type="nucleotide sequence ID" value="NZ_CP043611.1"/>
</dbReference>
<feature type="domain" description="Glycosyl transferase family 1" evidence="1">
    <location>
        <begin position="197"/>
        <end position="329"/>
    </location>
</feature>
<reference evidence="3 4" key="1">
    <citation type="submission" date="2016-03" db="EMBL/GenBank/DDBJ databases">
        <title>Draft genome sequence of Paenibacillus antarcticus CECT 5836.</title>
        <authorList>
            <person name="Shin S.-K."/>
            <person name="Yi H."/>
        </authorList>
    </citation>
    <scope>NUCLEOTIDE SEQUENCE [LARGE SCALE GENOMIC DNA]</scope>
    <source>
        <strain evidence="3 4">CECT 5836</strain>
    </source>
</reference>
<dbReference type="PANTHER" id="PTHR12526">
    <property type="entry name" value="GLYCOSYLTRANSFERASE"/>
    <property type="match status" value="1"/>
</dbReference>
<gene>
    <name evidence="3" type="ORF">PBAT_08440</name>
</gene>
<evidence type="ECO:0000313" key="4">
    <source>
        <dbReference type="Proteomes" id="UP000077355"/>
    </source>
</evidence>
<dbReference type="CDD" id="cd03801">
    <property type="entry name" value="GT4_PimA-like"/>
    <property type="match status" value="1"/>
</dbReference>
<proteinExistence type="predicted"/>